<evidence type="ECO:0000256" key="2">
    <source>
        <dbReference type="ARBA" id="ARBA00023163"/>
    </source>
</evidence>
<accession>A0A8J8P8A2</accession>
<feature type="region of interest" description="Disordered" evidence="3">
    <location>
        <begin position="520"/>
        <end position="545"/>
    </location>
</feature>
<dbReference type="InterPro" id="IPR003018">
    <property type="entry name" value="GAF"/>
</dbReference>
<dbReference type="InterPro" id="IPR035965">
    <property type="entry name" value="PAS-like_dom_sf"/>
</dbReference>
<dbReference type="Pfam" id="PF04967">
    <property type="entry name" value="HTH_10"/>
    <property type="match status" value="1"/>
</dbReference>
<evidence type="ECO:0000256" key="1">
    <source>
        <dbReference type="ARBA" id="ARBA00023015"/>
    </source>
</evidence>
<dbReference type="Pfam" id="PF13185">
    <property type="entry name" value="GAF_2"/>
    <property type="match status" value="1"/>
</dbReference>
<dbReference type="EMBL" id="RKLU01000002">
    <property type="protein sequence ID" value="TQQ82715.1"/>
    <property type="molecule type" value="Genomic_DNA"/>
</dbReference>
<dbReference type="Gene3D" id="3.30.450.20">
    <property type="entry name" value="PAS domain"/>
    <property type="match status" value="1"/>
</dbReference>
<reference evidence="5" key="1">
    <citation type="submission" date="2019-02" db="EMBL/GenBank/DDBJ databases">
        <title>Halonotius sp. a new haloarchaeum isolated from saline soil.</title>
        <authorList>
            <person name="Duran-Viseras A."/>
            <person name="Sanchez-Porro C."/>
            <person name="Ventosa A."/>
        </authorList>
    </citation>
    <scope>NUCLEOTIDE SEQUENCE</scope>
    <source>
        <strain evidence="5">F15B</strain>
    </source>
</reference>
<dbReference type="InterPro" id="IPR029016">
    <property type="entry name" value="GAF-like_dom_sf"/>
</dbReference>
<dbReference type="InterPro" id="IPR036388">
    <property type="entry name" value="WH-like_DNA-bd_sf"/>
</dbReference>
<name>A0A8J8P8A2_9EURY</name>
<dbReference type="CDD" id="cd00130">
    <property type="entry name" value="PAS"/>
    <property type="match status" value="1"/>
</dbReference>
<protein>
    <submittedName>
        <fullName evidence="5">GAF domain-containing protein</fullName>
    </submittedName>
</protein>
<keyword evidence="6" id="KW-1185">Reference proteome</keyword>
<dbReference type="Gene3D" id="1.10.10.10">
    <property type="entry name" value="Winged helix-like DNA-binding domain superfamily/Winged helix DNA-binding domain"/>
    <property type="match status" value="1"/>
</dbReference>
<dbReference type="InterPro" id="IPR000014">
    <property type="entry name" value="PAS"/>
</dbReference>
<evidence type="ECO:0000313" key="6">
    <source>
        <dbReference type="Proteomes" id="UP000705823"/>
    </source>
</evidence>
<dbReference type="AlphaFoldDB" id="A0A8J8P8A2"/>
<comment type="caution">
    <text evidence="5">The sequence shown here is derived from an EMBL/GenBank/DDBJ whole genome shotgun (WGS) entry which is preliminary data.</text>
</comment>
<dbReference type="SUPFAM" id="SSF55781">
    <property type="entry name" value="GAF domain-like"/>
    <property type="match status" value="1"/>
</dbReference>
<dbReference type="Proteomes" id="UP000705823">
    <property type="component" value="Unassembled WGS sequence"/>
</dbReference>
<dbReference type="RefSeq" id="WP_142978980.1">
    <property type="nucleotide sequence ID" value="NZ_RKLU01000002.1"/>
</dbReference>
<organism evidence="5 6">
    <name type="scientific">Halonotius terrestris</name>
    <dbReference type="NCBI Taxonomy" id="2487750"/>
    <lineage>
        <taxon>Archaea</taxon>
        <taxon>Methanobacteriati</taxon>
        <taxon>Methanobacteriota</taxon>
        <taxon>Stenosarchaea group</taxon>
        <taxon>Halobacteria</taxon>
        <taxon>Halobacteriales</taxon>
        <taxon>Haloferacaceae</taxon>
        <taxon>Halonotius</taxon>
    </lineage>
</organism>
<evidence type="ECO:0000259" key="4">
    <source>
        <dbReference type="SMART" id="SM00065"/>
    </source>
</evidence>
<dbReference type="OrthoDB" id="165911at2157"/>
<dbReference type="SMART" id="SM00065">
    <property type="entry name" value="GAF"/>
    <property type="match status" value="1"/>
</dbReference>
<dbReference type="SUPFAM" id="SSF55785">
    <property type="entry name" value="PYP-like sensor domain (PAS domain)"/>
    <property type="match status" value="1"/>
</dbReference>
<dbReference type="InterPro" id="IPR031803">
    <property type="entry name" value="BAT_GAF/HTH-assoc"/>
</dbReference>
<evidence type="ECO:0000313" key="5">
    <source>
        <dbReference type="EMBL" id="TQQ82715.1"/>
    </source>
</evidence>
<evidence type="ECO:0000256" key="3">
    <source>
        <dbReference type="SAM" id="MobiDB-lite"/>
    </source>
</evidence>
<feature type="compositionally biased region" description="Acidic residues" evidence="3">
    <location>
        <begin position="536"/>
        <end position="545"/>
    </location>
</feature>
<sequence length="545" mass="59175">MDESLTQAPIGVIETTAAGEITAVNDAAAELLETEPAALRETDIRESFPYAAAGTLREAFRGDTPTDTEFEEYYPRLDRWFAVDVVIDDTVLIYVQDRTEYHETDQRADRLERRLDRIQRIETLIATVLQRVIGAADRREVARTVCAQLGGTEGYDFVWVGDRDFRNDRLRVVDTAGSAPELREHIDDALGDCDTLPGQQAVETEATQHVEAVADDAGLPRAVRQAAFGSGLQSCVAVPLTHQGTVYGVLSVYAGREDGFSDGEVAGLETLGRVAGFAIRAIRQEELLVADTVTEITLEIRDETLPLVTVARELGVEFDLDGAVPRGDGAVVCYVRPRAATDTGGHGETTAERVVDPDTIEAAFADDDRVEGVSWVRTDDEPLLQVTVTGETPVTTLVGWGATITDATYTGSTTRLVAETPPDENVRQLLETVDETVAETELIAKSEATPTAEPAAFRDRVSERLTDRQETVLRTAFLAEYFDSPRGSTAEEVADALGITGPTVLYHLRRAERELIEAFLSAGAESEETEPAAGDDSPDVPADDD</sequence>
<keyword evidence="2" id="KW-0804">Transcription</keyword>
<dbReference type="Gene3D" id="3.30.450.40">
    <property type="match status" value="1"/>
</dbReference>
<feature type="domain" description="GAF" evidence="4">
    <location>
        <begin position="120"/>
        <end position="289"/>
    </location>
</feature>
<dbReference type="PANTHER" id="PTHR34236">
    <property type="entry name" value="DIMETHYL SULFOXIDE REDUCTASE TRANSCRIPTIONAL ACTIVATOR"/>
    <property type="match status" value="1"/>
</dbReference>
<proteinExistence type="predicted"/>
<dbReference type="Pfam" id="PF15915">
    <property type="entry name" value="BAT"/>
    <property type="match status" value="1"/>
</dbReference>
<keyword evidence="1" id="KW-0805">Transcription regulation</keyword>
<dbReference type="PANTHER" id="PTHR34236:SF1">
    <property type="entry name" value="DIMETHYL SULFOXIDE REDUCTASE TRANSCRIPTIONAL ACTIVATOR"/>
    <property type="match status" value="1"/>
</dbReference>
<dbReference type="InterPro" id="IPR007050">
    <property type="entry name" value="HTH_bacterioopsin"/>
</dbReference>
<gene>
    <name evidence="5" type="ORF">EGH24_04515</name>
</gene>